<evidence type="ECO:0000313" key="3">
    <source>
        <dbReference type="Proteomes" id="UP000315759"/>
    </source>
</evidence>
<dbReference type="InterPro" id="IPR029068">
    <property type="entry name" value="Glyas_Bleomycin-R_OHBP_Dase"/>
</dbReference>
<organism evidence="2 3">
    <name type="scientific">Mycolicibacterium hodleri</name>
    <dbReference type="NCBI Taxonomy" id="49897"/>
    <lineage>
        <taxon>Bacteria</taxon>
        <taxon>Bacillati</taxon>
        <taxon>Actinomycetota</taxon>
        <taxon>Actinomycetes</taxon>
        <taxon>Mycobacteriales</taxon>
        <taxon>Mycobacteriaceae</taxon>
        <taxon>Mycolicibacterium</taxon>
    </lineage>
</organism>
<evidence type="ECO:0000259" key="1">
    <source>
        <dbReference type="PROSITE" id="PS51819"/>
    </source>
</evidence>
<dbReference type="InterPro" id="IPR041581">
    <property type="entry name" value="Glyoxalase_6"/>
</dbReference>
<protein>
    <submittedName>
        <fullName evidence="2">VOC family protein</fullName>
    </submittedName>
</protein>
<reference evidence="2 3" key="1">
    <citation type="submission" date="2018-10" db="EMBL/GenBank/DDBJ databases">
        <title>Draft genome of Mycobacterium hodleri strain B.</title>
        <authorList>
            <person name="Amande T.J."/>
            <person name="Mcgenity T.J."/>
        </authorList>
    </citation>
    <scope>NUCLEOTIDE SEQUENCE [LARGE SCALE GENOMIC DNA]</scope>
    <source>
        <strain evidence="2 3">B</strain>
    </source>
</reference>
<dbReference type="Gene3D" id="3.10.180.10">
    <property type="entry name" value="2,3-Dihydroxybiphenyl 1,2-Dioxygenase, domain 1"/>
    <property type="match status" value="1"/>
</dbReference>
<dbReference type="SUPFAM" id="SSF54593">
    <property type="entry name" value="Glyoxalase/Bleomycin resistance protein/Dihydroxybiphenyl dioxygenase"/>
    <property type="match status" value="1"/>
</dbReference>
<dbReference type="AlphaFoldDB" id="A0A544VXM7"/>
<keyword evidence="3" id="KW-1185">Reference proteome</keyword>
<evidence type="ECO:0000313" key="2">
    <source>
        <dbReference type="EMBL" id="TQR84739.1"/>
    </source>
</evidence>
<comment type="caution">
    <text evidence="2">The sequence shown here is derived from an EMBL/GenBank/DDBJ whole genome shotgun (WGS) entry which is preliminary data.</text>
</comment>
<dbReference type="Pfam" id="PF18029">
    <property type="entry name" value="Glyoxalase_6"/>
    <property type="match status" value="1"/>
</dbReference>
<dbReference type="PANTHER" id="PTHR35908:SF1">
    <property type="entry name" value="CONSERVED PROTEIN"/>
    <property type="match status" value="1"/>
</dbReference>
<dbReference type="RefSeq" id="WP_142553792.1">
    <property type="nucleotide sequence ID" value="NZ_VIFX01000027.1"/>
</dbReference>
<proteinExistence type="predicted"/>
<gene>
    <name evidence="2" type="ORF">D8S82_20065</name>
</gene>
<name>A0A544VXM7_9MYCO</name>
<accession>A0A544VXM7</accession>
<dbReference type="PROSITE" id="PS51819">
    <property type="entry name" value="VOC"/>
    <property type="match status" value="1"/>
</dbReference>
<dbReference type="InterPro" id="IPR037523">
    <property type="entry name" value="VOC_core"/>
</dbReference>
<dbReference type="CDD" id="cd06587">
    <property type="entry name" value="VOC"/>
    <property type="match status" value="1"/>
</dbReference>
<dbReference type="PANTHER" id="PTHR35908">
    <property type="entry name" value="HYPOTHETICAL FUSION PROTEIN"/>
    <property type="match status" value="1"/>
</dbReference>
<dbReference type="EMBL" id="VIFX01000027">
    <property type="protein sequence ID" value="TQR84739.1"/>
    <property type="molecule type" value="Genomic_DNA"/>
</dbReference>
<sequence length="115" mass="12294">MSLEIATVTFDCEDPDALAAWWAGVLGNEVNAVVPGEFVLVPREGGTTLGFQRVPDPTPGKNKAHLDLHAADMEAEVARVVELGAREVERNSFGDDFRWVVLADPEGNAFCIAGG</sequence>
<dbReference type="Proteomes" id="UP000315759">
    <property type="component" value="Unassembled WGS sequence"/>
</dbReference>
<feature type="domain" description="VOC" evidence="1">
    <location>
        <begin position="4"/>
        <end position="115"/>
    </location>
</feature>